<name>A0A0J7MLX8_LASNI</name>
<organism evidence="1 2">
    <name type="scientific">Lasius niger</name>
    <name type="common">Black garden ant</name>
    <dbReference type="NCBI Taxonomy" id="67767"/>
    <lineage>
        <taxon>Eukaryota</taxon>
        <taxon>Metazoa</taxon>
        <taxon>Ecdysozoa</taxon>
        <taxon>Arthropoda</taxon>
        <taxon>Hexapoda</taxon>
        <taxon>Insecta</taxon>
        <taxon>Pterygota</taxon>
        <taxon>Neoptera</taxon>
        <taxon>Endopterygota</taxon>
        <taxon>Hymenoptera</taxon>
        <taxon>Apocrita</taxon>
        <taxon>Aculeata</taxon>
        <taxon>Formicoidea</taxon>
        <taxon>Formicidae</taxon>
        <taxon>Formicinae</taxon>
        <taxon>Lasius</taxon>
        <taxon>Lasius</taxon>
    </lineage>
</organism>
<dbReference type="PaxDb" id="67767-A0A0J7MLX8"/>
<keyword evidence="2" id="KW-1185">Reference proteome</keyword>
<evidence type="ECO:0000313" key="2">
    <source>
        <dbReference type="Proteomes" id="UP000036403"/>
    </source>
</evidence>
<reference evidence="1 2" key="1">
    <citation type="submission" date="2015-04" db="EMBL/GenBank/DDBJ databases">
        <title>Lasius niger genome sequencing.</title>
        <authorList>
            <person name="Konorov E.A."/>
            <person name="Nikitin M.A."/>
            <person name="Kirill M.V."/>
            <person name="Chang P."/>
        </authorList>
    </citation>
    <scope>NUCLEOTIDE SEQUENCE [LARGE SCALE GENOMIC DNA]</scope>
    <source>
        <tissue evidence="1">Whole</tissue>
    </source>
</reference>
<dbReference type="EMBL" id="LBMM01033506">
    <property type="protein sequence ID" value="KMQ81610.1"/>
    <property type="molecule type" value="Genomic_DNA"/>
</dbReference>
<proteinExistence type="predicted"/>
<dbReference type="Proteomes" id="UP000036403">
    <property type="component" value="Unassembled WGS sequence"/>
</dbReference>
<dbReference type="OrthoDB" id="412793at2759"/>
<keyword evidence="1" id="KW-0255">Endonuclease</keyword>
<keyword evidence="1" id="KW-0378">Hydrolase</keyword>
<gene>
    <name evidence="1" type="ORF">RF55_25772</name>
</gene>
<sequence>MKVFWPLTITNEALLQKTKLSSIENEIKLRRWRLTGHFLRMDQSEIPLTALTWSPEGRRKRGRPRLTWRRMMESERDEAGWSSWAEARAAARDRRAWSKRLRALCAPEHEKT</sequence>
<dbReference type="GO" id="GO:0004519">
    <property type="term" value="F:endonuclease activity"/>
    <property type="evidence" value="ECO:0007669"/>
    <property type="project" value="UniProtKB-KW"/>
</dbReference>
<comment type="caution">
    <text evidence="1">The sequence shown here is derived from an EMBL/GenBank/DDBJ whole genome shotgun (WGS) entry which is preliminary data.</text>
</comment>
<dbReference type="AlphaFoldDB" id="A0A0J7MLX8"/>
<evidence type="ECO:0000313" key="1">
    <source>
        <dbReference type="EMBL" id="KMQ81610.1"/>
    </source>
</evidence>
<keyword evidence="1" id="KW-0695">RNA-directed DNA polymerase</keyword>
<dbReference type="GO" id="GO:0003964">
    <property type="term" value="F:RNA-directed DNA polymerase activity"/>
    <property type="evidence" value="ECO:0007669"/>
    <property type="project" value="UniProtKB-KW"/>
</dbReference>
<protein>
    <submittedName>
        <fullName evidence="1">Endonuclease-reverse transcriptase</fullName>
    </submittedName>
</protein>
<keyword evidence="1" id="KW-0540">Nuclease</keyword>
<accession>A0A0J7MLX8</accession>
<keyword evidence="1" id="KW-0548">Nucleotidyltransferase</keyword>
<keyword evidence="1" id="KW-0808">Transferase</keyword>